<proteinExistence type="predicted"/>
<protein>
    <submittedName>
        <fullName evidence="1">Uncharacterized protein</fullName>
    </submittedName>
</protein>
<dbReference type="RefSeq" id="WP_213256489.1">
    <property type="nucleotide sequence ID" value="NZ_JAGYWA010000002.1"/>
</dbReference>
<evidence type="ECO:0000313" key="1">
    <source>
        <dbReference type="EMBL" id="MFC4746608.1"/>
    </source>
</evidence>
<evidence type="ECO:0000313" key="2">
    <source>
        <dbReference type="Proteomes" id="UP001595935"/>
    </source>
</evidence>
<dbReference type="Proteomes" id="UP001595935">
    <property type="component" value="Unassembled WGS sequence"/>
</dbReference>
<gene>
    <name evidence="1" type="ORF">ACFO5S_04100</name>
</gene>
<keyword evidence="2" id="KW-1185">Reference proteome</keyword>
<name>A0ABV9PCY7_9FLAO</name>
<organism evidence="1 2">
    <name type="scientific">Flavobacterium branchiicola</name>
    <dbReference type="NCBI Taxonomy" id="1114875"/>
    <lineage>
        <taxon>Bacteria</taxon>
        <taxon>Pseudomonadati</taxon>
        <taxon>Bacteroidota</taxon>
        <taxon>Flavobacteriia</taxon>
        <taxon>Flavobacteriales</taxon>
        <taxon>Flavobacteriaceae</taxon>
        <taxon>Flavobacterium</taxon>
    </lineage>
</organism>
<reference evidence="2" key="1">
    <citation type="journal article" date="2019" name="Int. J. Syst. Evol. Microbiol.">
        <title>The Global Catalogue of Microorganisms (GCM) 10K type strain sequencing project: providing services to taxonomists for standard genome sequencing and annotation.</title>
        <authorList>
            <consortium name="The Broad Institute Genomics Platform"/>
            <consortium name="The Broad Institute Genome Sequencing Center for Infectious Disease"/>
            <person name="Wu L."/>
            <person name="Ma J."/>
        </authorList>
    </citation>
    <scope>NUCLEOTIDE SEQUENCE [LARGE SCALE GENOMIC DNA]</scope>
    <source>
        <strain evidence="2">WYCCWR 13023</strain>
    </source>
</reference>
<comment type="caution">
    <text evidence="1">The sequence shown here is derived from an EMBL/GenBank/DDBJ whole genome shotgun (WGS) entry which is preliminary data.</text>
</comment>
<accession>A0ABV9PCY7</accession>
<dbReference type="EMBL" id="JBHSGV010000002">
    <property type="protein sequence ID" value="MFC4746608.1"/>
    <property type="molecule type" value="Genomic_DNA"/>
</dbReference>
<sequence>MIIEDWQDLVAVYEKENDWKALFRYLNIIENKLNEADRLNLCVRIMFLTVYSLLKKSHSQEEEIYGKNKLSVLFNTYFAEFKDDYDFLFCMAVITELNPSAFNVDFIDSDQFLDDSITMSNGIKLYLNWFLVTKKSIYLDRDYLNSEFIKSWEKEKGKLGEYVVEFLKK</sequence>